<dbReference type="Pfam" id="PF03007">
    <property type="entry name" value="WS_DGAT_cat"/>
    <property type="match status" value="1"/>
</dbReference>
<keyword evidence="14" id="KW-1185">Reference proteome</keyword>
<dbReference type="EC" id="2.3.1.20" evidence="4"/>
<evidence type="ECO:0000256" key="3">
    <source>
        <dbReference type="ARBA" id="ARBA00009587"/>
    </source>
</evidence>
<comment type="caution">
    <text evidence="13">The sequence shown here is derived from an EMBL/GenBank/DDBJ whole genome shotgun (WGS) entry which is preliminary data.</text>
</comment>
<dbReference type="Proteomes" id="UP000295705">
    <property type="component" value="Unassembled WGS sequence"/>
</dbReference>
<evidence type="ECO:0000259" key="11">
    <source>
        <dbReference type="Pfam" id="PF03007"/>
    </source>
</evidence>
<evidence type="ECO:0000256" key="7">
    <source>
        <dbReference type="ARBA" id="ARBA00022798"/>
    </source>
</evidence>
<feature type="domain" description="O-acyltransferase WSD1 C-terminal" evidence="12">
    <location>
        <begin position="323"/>
        <end position="462"/>
    </location>
</feature>
<name>A0A4R6VMH9_9PSEU</name>
<organism evidence="13 14">
    <name type="scientific">Actinomycetospora succinea</name>
    <dbReference type="NCBI Taxonomy" id="663603"/>
    <lineage>
        <taxon>Bacteria</taxon>
        <taxon>Bacillati</taxon>
        <taxon>Actinomycetota</taxon>
        <taxon>Actinomycetes</taxon>
        <taxon>Pseudonocardiales</taxon>
        <taxon>Pseudonocardiaceae</taxon>
        <taxon>Actinomycetospora</taxon>
    </lineage>
</organism>
<dbReference type="OrthoDB" id="9810950at2"/>
<comment type="catalytic activity">
    <reaction evidence="10">
        <text>an acyl-CoA + a 1,2-diacyl-sn-glycerol = a triacyl-sn-glycerol + CoA</text>
        <dbReference type="Rhea" id="RHEA:10868"/>
        <dbReference type="ChEBI" id="CHEBI:17815"/>
        <dbReference type="ChEBI" id="CHEBI:57287"/>
        <dbReference type="ChEBI" id="CHEBI:58342"/>
        <dbReference type="ChEBI" id="CHEBI:64615"/>
        <dbReference type="EC" id="2.3.1.20"/>
    </reaction>
</comment>
<comment type="similarity">
    <text evidence="3">Belongs to the long-chain O-acyltransferase family.</text>
</comment>
<dbReference type="SUPFAM" id="SSF52777">
    <property type="entry name" value="CoA-dependent acyltransferases"/>
    <property type="match status" value="1"/>
</dbReference>
<dbReference type="GO" id="GO:0006071">
    <property type="term" value="P:glycerol metabolic process"/>
    <property type="evidence" value="ECO:0007669"/>
    <property type="project" value="UniProtKB-KW"/>
</dbReference>
<reference evidence="13 14" key="1">
    <citation type="submission" date="2019-03" db="EMBL/GenBank/DDBJ databases">
        <title>Genomic Encyclopedia of Type Strains, Phase IV (KMG-IV): sequencing the most valuable type-strain genomes for metagenomic binning, comparative biology and taxonomic classification.</title>
        <authorList>
            <person name="Goeker M."/>
        </authorList>
    </citation>
    <scope>NUCLEOTIDE SEQUENCE [LARGE SCALE GENOMIC DNA]</scope>
    <source>
        <strain evidence="13 14">DSM 45775</strain>
    </source>
</reference>
<dbReference type="InterPro" id="IPR023213">
    <property type="entry name" value="CAT-like_dom_sf"/>
</dbReference>
<dbReference type="EMBL" id="SNYO01000001">
    <property type="protein sequence ID" value="TDQ65143.1"/>
    <property type="molecule type" value="Genomic_DNA"/>
</dbReference>
<keyword evidence="9 13" id="KW-0012">Acyltransferase</keyword>
<keyword evidence="5" id="KW-0444">Lipid biosynthesis</keyword>
<evidence type="ECO:0000256" key="8">
    <source>
        <dbReference type="ARBA" id="ARBA00023098"/>
    </source>
</evidence>
<evidence type="ECO:0000256" key="1">
    <source>
        <dbReference type="ARBA" id="ARBA00004771"/>
    </source>
</evidence>
<keyword evidence="6 13" id="KW-0808">Transferase</keyword>
<evidence type="ECO:0000256" key="10">
    <source>
        <dbReference type="ARBA" id="ARBA00048109"/>
    </source>
</evidence>
<keyword evidence="7" id="KW-0319">Glycerol metabolism</keyword>
<proteinExistence type="inferred from homology"/>
<dbReference type="GO" id="GO:0019432">
    <property type="term" value="P:triglyceride biosynthetic process"/>
    <property type="evidence" value="ECO:0007669"/>
    <property type="project" value="UniProtKB-UniPathway"/>
</dbReference>
<dbReference type="GO" id="GO:0071731">
    <property type="term" value="P:response to nitric oxide"/>
    <property type="evidence" value="ECO:0007669"/>
    <property type="project" value="TreeGrafter"/>
</dbReference>
<dbReference type="Gene3D" id="3.30.559.10">
    <property type="entry name" value="Chloramphenicol acetyltransferase-like domain"/>
    <property type="match status" value="1"/>
</dbReference>
<protein>
    <recommendedName>
        <fullName evidence="4">diacylglycerol O-acyltransferase</fullName>
        <ecNumber evidence="4">2.3.1.20</ecNumber>
    </recommendedName>
</protein>
<dbReference type="GO" id="GO:0005886">
    <property type="term" value="C:plasma membrane"/>
    <property type="evidence" value="ECO:0007669"/>
    <property type="project" value="TreeGrafter"/>
</dbReference>
<evidence type="ECO:0000256" key="6">
    <source>
        <dbReference type="ARBA" id="ARBA00022679"/>
    </source>
</evidence>
<dbReference type="PANTHER" id="PTHR31650">
    <property type="entry name" value="O-ACYLTRANSFERASE (WSD1-LIKE) FAMILY PROTEIN"/>
    <property type="match status" value="1"/>
</dbReference>
<sequence>MTSGTGDVVRTSSELNPLETMMWRAEVDPRLRSPVVVLDVLDTEPDWDRVVASHEWATRFVPRLRERVLEPWGDWGTPSWVPDPDFALPHHLARAQVARPGGSRELLDLAASMALTPFDRERPPWEAKIVTGLADGRAAYVLKVHHSMADGLGLVQILRMLHSGVREHTDLPDHPEPDRDGPSRLGLTVSQAARAVAAVPTRTLDLVSAGAGLLGRLLTRPLATISDGSAFLESALRAAVGPVVPRSPLLRRRSLERRFEALEVDLGALKAAGRAAGGSLNDAYLAALLGGMRRYHQRFGAIPQHLAMGMPVNTRDADDPVGGNHWAGTRFAAPLGDADPVVRIRHVREVVRRTTGERVVDGLGLIAPLLAVLPPPLLALIQGGATSANDLQASNVPGMSGPAYLAGAQIVRSYAFAPLPGGAAMITLTSHGDTCCIAVTLDPAAITEPDAFLEDLRAGFDEVLDLAPAR</sequence>
<evidence type="ECO:0000256" key="2">
    <source>
        <dbReference type="ARBA" id="ARBA00005189"/>
    </source>
</evidence>
<keyword evidence="8" id="KW-0443">Lipid metabolism</keyword>
<dbReference type="GO" id="GO:0001666">
    <property type="term" value="P:response to hypoxia"/>
    <property type="evidence" value="ECO:0007669"/>
    <property type="project" value="TreeGrafter"/>
</dbReference>
<dbReference type="InterPro" id="IPR004255">
    <property type="entry name" value="O-acyltransferase_WSD1_N"/>
</dbReference>
<dbReference type="AlphaFoldDB" id="A0A4R6VMH9"/>
<dbReference type="GO" id="GO:0051701">
    <property type="term" value="P:biological process involved in interaction with host"/>
    <property type="evidence" value="ECO:0007669"/>
    <property type="project" value="TreeGrafter"/>
</dbReference>
<dbReference type="GO" id="GO:0004144">
    <property type="term" value="F:diacylglycerol O-acyltransferase activity"/>
    <property type="evidence" value="ECO:0007669"/>
    <property type="project" value="UniProtKB-EC"/>
</dbReference>
<accession>A0A4R6VMH9</accession>
<dbReference type="InterPro" id="IPR045034">
    <property type="entry name" value="O-acyltransferase_WSD1-like"/>
</dbReference>
<comment type="pathway">
    <text evidence="2">Lipid metabolism.</text>
</comment>
<comment type="pathway">
    <text evidence="1">Glycerolipid metabolism; triacylglycerol biosynthesis.</text>
</comment>
<evidence type="ECO:0000256" key="4">
    <source>
        <dbReference type="ARBA" id="ARBA00013244"/>
    </source>
</evidence>
<dbReference type="InterPro" id="IPR009721">
    <property type="entry name" value="O-acyltransferase_WSD1_C"/>
</dbReference>
<evidence type="ECO:0000259" key="12">
    <source>
        <dbReference type="Pfam" id="PF06974"/>
    </source>
</evidence>
<evidence type="ECO:0000256" key="5">
    <source>
        <dbReference type="ARBA" id="ARBA00022516"/>
    </source>
</evidence>
<dbReference type="UniPathway" id="UPA00282"/>
<evidence type="ECO:0000313" key="13">
    <source>
        <dbReference type="EMBL" id="TDQ65143.1"/>
    </source>
</evidence>
<gene>
    <name evidence="13" type="ORF">EV188_101392</name>
</gene>
<evidence type="ECO:0000313" key="14">
    <source>
        <dbReference type="Proteomes" id="UP000295705"/>
    </source>
</evidence>
<dbReference type="Pfam" id="PF06974">
    <property type="entry name" value="WS_DGAT_C"/>
    <property type="match status" value="1"/>
</dbReference>
<feature type="domain" description="O-acyltransferase WSD1-like N-terminal" evidence="11">
    <location>
        <begin position="38"/>
        <end position="284"/>
    </location>
</feature>
<dbReference type="PANTHER" id="PTHR31650:SF1">
    <property type="entry name" value="WAX ESTER SYNTHASE_DIACYLGLYCEROL ACYLTRANSFERASE 4-RELATED"/>
    <property type="match status" value="1"/>
</dbReference>
<evidence type="ECO:0000256" key="9">
    <source>
        <dbReference type="ARBA" id="ARBA00023315"/>
    </source>
</evidence>